<proteinExistence type="predicted"/>
<evidence type="ECO:0000313" key="1">
    <source>
        <dbReference type="EMBL" id="JAD37893.1"/>
    </source>
</evidence>
<dbReference type="AlphaFoldDB" id="A0A0A8ZJL9"/>
<protein>
    <submittedName>
        <fullName evidence="1">Uncharacterized protein</fullName>
    </submittedName>
</protein>
<sequence>MIQIQKMPKAVLSFQEGS</sequence>
<reference evidence="1" key="2">
    <citation type="journal article" date="2015" name="Data Brief">
        <title>Shoot transcriptome of the giant reed, Arundo donax.</title>
        <authorList>
            <person name="Barrero R.A."/>
            <person name="Guerrero F.D."/>
            <person name="Moolhuijzen P."/>
            <person name="Goolsby J.A."/>
            <person name="Tidwell J."/>
            <person name="Bellgard S.E."/>
            <person name="Bellgard M.I."/>
        </authorList>
    </citation>
    <scope>NUCLEOTIDE SEQUENCE</scope>
    <source>
        <tissue evidence="1">Shoot tissue taken approximately 20 cm above the soil surface</tissue>
    </source>
</reference>
<reference evidence="1" key="1">
    <citation type="submission" date="2014-09" db="EMBL/GenBank/DDBJ databases">
        <authorList>
            <person name="Magalhaes I.L.F."/>
            <person name="Oliveira U."/>
            <person name="Santos F.R."/>
            <person name="Vidigal T.H.D.A."/>
            <person name="Brescovit A.D."/>
            <person name="Santos A.J."/>
        </authorList>
    </citation>
    <scope>NUCLEOTIDE SEQUENCE</scope>
    <source>
        <tissue evidence="1">Shoot tissue taken approximately 20 cm above the soil surface</tissue>
    </source>
</reference>
<organism evidence="1">
    <name type="scientific">Arundo donax</name>
    <name type="common">Giant reed</name>
    <name type="synonym">Donax arundinaceus</name>
    <dbReference type="NCBI Taxonomy" id="35708"/>
    <lineage>
        <taxon>Eukaryota</taxon>
        <taxon>Viridiplantae</taxon>
        <taxon>Streptophyta</taxon>
        <taxon>Embryophyta</taxon>
        <taxon>Tracheophyta</taxon>
        <taxon>Spermatophyta</taxon>
        <taxon>Magnoliopsida</taxon>
        <taxon>Liliopsida</taxon>
        <taxon>Poales</taxon>
        <taxon>Poaceae</taxon>
        <taxon>PACMAD clade</taxon>
        <taxon>Arundinoideae</taxon>
        <taxon>Arundineae</taxon>
        <taxon>Arundo</taxon>
    </lineage>
</organism>
<name>A0A0A8ZJL9_ARUDO</name>
<dbReference type="EMBL" id="GBRH01260002">
    <property type="protein sequence ID" value="JAD37893.1"/>
    <property type="molecule type" value="Transcribed_RNA"/>
</dbReference>
<accession>A0A0A8ZJL9</accession>